<evidence type="ECO:0000256" key="2">
    <source>
        <dbReference type="ARBA" id="ARBA00023125"/>
    </source>
</evidence>
<dbReference type="AlphaFoldDB" id="C6WX32"/>
<dbReference type="OrthoDB" id="185346at2"/>
<dbReference type="KEGG" id="mmb:Mmol_1577"/>
<sequence length="339" mass="38495">MNFQEEFLGISPTGGSPKIHLVERKTTDVLEQADALPFWSQDYTQLSKGTFSGGLSSVTHHGVQVFRETMNRAVDQIAFAPADAYVIGLPTIIEGDASWGLMPVKPNAMITLDKNAELVFRTSNLSEITAAVISAQRLEEYAAQVEWIDLRKAMESVKPVERISPDVTARLQASLTDGMHYVSKFRDTEDAEQIWRLFENDLMATCLQALLQASNSPNHSHDHRIHRYIVNRVRDLTLSSSGYPLTIEELCISLRISRRTLNHAFIRVLGITPVAYMRNVRLHRIRAELQSAPHQVRYIASVAAKWGFWHMSLFSRYYRELFGETPIETLSRSRVGERH</sequence>
<proteinExistence type="predicted"/>
<name>C6WX32_METML</name>
<dbReference type="EMBL" id="CP001672">
    <property type="protein sequence ID" value="ACT48481.1"/>
    <property type="molecule type" value="Genomic_DNA"/>
</dbReference>
<dbReference type="InterPro" id="IPR018060">
    <property type="entry name" value="HTH_AraC"/>
</dbReference>
<dbReference type="PROSITE" id="PS00041">
    <property type="entry name" value="HTH_ARAC_FAMILY_1"/>
    <property type="match status" value="2"/>
</dbReference>
<dbReference type="InterPro" id="IPR009057">
    <property type="entry name" value="Homeodomain-like_sf"/>
</dbReference>
<gene>
    <name evidence="5" type="ordered locus">Mmol_1577</name>
</gene>
<keyword evidence="2" id="KW-0238">DNA-binding</keyword>
<dbReference type="HOGENOM" id="CLU_047930_2_0_4"/>
<evidence type="ECO:0000313" key="6">
    <source>
        <dbReference type="Proteomes" id="UP000002742"/>
    </source>
</evidence>
<dbReference type="eggNOG" id="COG2207">
    <property type="taxonomic scope" value="Bacteria"/>
</dbReference>
<keyword evidence="6" id="KW-1185">Reference proteome</keyword>
<dbReference type="RefSeq" id="WP_015832516.1">
    <property type="nucleotide sequence ID" value="NC_012968.1"/>
</dbReference>
<reference evidence="6" key="1">
    <citation type="submission" date="2009-07" db="EMBL/GenBank/DDBJ databases">
        <title>Complete sequence of Methylotenera mobilis JLW8.</title>
        <authorList>
            <consortium name="US DOE Joint Genome Institute"/>
            <person name="Lucas S."/>
            <person name="Copeland A."/>
            <person name="Lapidus A."/>
            <person name="Glavina del Rio T."/>
            <person name="Tice H."/>
            <person name="Bruce D."/>
            <person name="Goodwin L."/>
            <person name="Pitluck S."/>
            <person name="LaButti K.M."/>
            <person name="Clum A."/>
            <person name="Larimer F."/>
            <person name="Land M."/>
            <person name="Hauser L."/>
            <person name="Kyrpides N."/>
            <person name="Mikhailova N."/>
            <person name="Kayluzhnaya M."/>
            <person name="Chistoserdova L."/>
        </authorList>
    </citation>
    <scope>NUCLEOTIDE SEQUENCE [LARGE SCALE GENOMIC DNA]</scope>
    <source>
        <strain evidence="6">JLW8 / ATCC BAA-1282 / DSM 17540</strain>
    </source>
</reference>
<reference evidence="5 6" key="2">
    <citation type="journal article" date="2011" name="J. Bacteriol.">
        <title>Genomes of three methylotrophs from a single niche uncover genetic and metabolic divergence of Methylophilaceae.</title>
        <authorList>
            <person name="Lapidus A."/>
            <person name="Clum A."/>
            <person name="Labutti K."/>
            <person name="Kaluzhnaya M.G."/>
            <person name="Lim S."/>
            <person name="Beck D.A."/>
            <person name="Glavina Del Rio T."/>
            <person name="Nolan M."/>
            <person name="Mavromatis K."/>
            <person name="Huntemann M."/>
            <person name="Lucas S."/>
            <person name="Lidstrom M.E."/>
            <person name="Ivanova N."/>
            <person name="Chistoserdova L."/>
        </authorList>
    </citation>
    <scope>NUCLEOTIDE SEQUENCE [LARGE SCALE GENOMIC DNA]</scope>
    <source>
        <strain evidence="6">JLW8 / ATCC BAA-1282 / DSM 17540</strain>
    </source>
</reference>
<dbReference type="InterPro" id="IPR018062">
    <property type="entry name" value="HTH_AraC-typ_CS"/>
</dbReference>
<dbReference type="GO" id="GO:0003700">
    <property type="term" value="F:DNA-binding transcription factor activity"/>
    <property type="evidence" value="ECO:0007669"/>
    <property type="project" value="InterPro"/>
</dbReference>
<dbReference type="Pfam" id="PF12833">
    <property type="entry name" value="HTH_18"/>
    <property type="match status" value="1"/>
</dbReference>
<keyword evidence="3" id="KW-0804">Transcription</keyword>
<evidence type="ECO:0000259" key="4">
    <source>
        <dbReference type="PROSITE" id="PS01124"/>
    </source>
</evidence>
<evidence type="ECO:0000256" key="3">
    <source>
        <dbReference type="ARBA" id="ARBA00023163"/>
    </source>
</evidence>
<dbReference type="PANTHER" id="PTHR46796">
    <property type="entry name" value="HTH-TYPE TRANSCRIPTIONAL ACTIVATOR RHAS-RELATED"/>
    <property type="match status" value="1"/>
</dbReference>
<evidence type="ECO:0000256" key="1">
    <source>
        <dbReference type="ARBA" id="ARBA00023015"/>
    </source>
</evidence>
<dbReference type="GO" id="GO:0043565">
    <property type="term" value="F:sequence-specific DNA binding"/>
    <property type="evidence" value="ECO:0007669"/>
    <property type="project" value="InterPro"/>
</dbReference>
<keyword evidence="1" id="KW-0805">Transcription regulation</keyword>
<accession>C6WX32</accession>
<dbReference type="SUPFAM" id="SSF46689">
    <property type="entry name" value="Homeodomain-like"/>
    <property type="match status" value="1"/>
</dbReference>
<dbReference type="Proteomes" id="UP000002742">
    <property type="component" value="Chromosome"/>
</dbReference>
<dbReference type="PROSITE" id="PS01124">
    <property type="entry name" value="HTH_ARAC_FAMILY_2"/>
    <property type="match status" value="1"/>
</dbReference>
<dbReference type="PANTHER" id="PTHR46796:SF12">
    <property type="entry name" value="HTH-TYPE DNA-BINDING TRANSCRIPTIONAL ACTIVATOR EUTR"/>
    <property type="match status" value="1"/>
</dbReference>
<dbReference type="STRING" id="583345.Mmol_1577"/>
<dbReference type="SMART" id="SM00342">
    <property type="entry name" value="HTH_ARAC"/>
    <property type="match status" value="1"/>
</dbReference>
<dbReference type="Gene3D" id="1.10.10.60">
    <property type="entry name" value="Homeodomain-like"/>
    <property type="match status" value="1"/>
</dbReference>
<organism evidence="5 6">
    <name type="scientific">Methylotenera mobilis (strain JLW8 / ATCC BAA-1282 / DSM 17540)</name>
    <dbReference type="NCBI Taxonomy" id="583345"/>
    <lineage>
        <taxon>Bacteria</taxon>
        <taxon>Pseudomonadati</taxon>
        <taxon>Pseudomonadota</taxon>
        <taxon>Betaproteobacteria</taxon>
        <taxon>Nitrosomonadales</taxon>
        <taxon>Methylophilaceae</taxon>
        <taxon>Methylotenera</taxon>
    </lineage>
</organism>
<dbReference type="InterPro" id="IPR050204">
    <property type="entry name" value="AraC_XylS_family_regulators"/>
</dbReference>
<feature type="domain" description="HTH araC/xylS-type" evidence="4">
    <location>
        <begin position="223"/>
        <end position="332"/>
    </location>
</feature>
<evidence type="ECO:0000313" key="5">
    <source>
        <dbReference type="EMBL" id="ACT48481.1"/>
    </source>
</evidence>
<protein>
    <submittedName>
        <fullName evidence="5">Transcriptional regulator, AraC family</fullName>
    </submittedName>
</protein>